<feature type="region of interest" description="Disordered" evidence="2">
    <location>
        <begin position="402"/>
        <end position="433"/>
    </location>
</feature>
<name>A0AAV6XQD0_9LAMI</name>
<feature type="region of interest" description="Disordered" evidence="2">
    <location>
        <begin position="1"/>
        <end position="57"/>
    </location>
</feature>
<evidence type="ECO:0000313" key="5">
    <source>
        <dbReference type="Proteomes" id="UP000826271"/>
    </source>
</evidence>
<dbReference type="Pfam" id="PF03732">
    <property type="entry name" value="Retrotrans_gag"/>
    <property type="match status" value="1"/>
</dbReference>
<feature type="compositionally biased region" description="Basic and acidic residues" evidence="2">
    <location>
        <begin position="15"/>
        <end position="24"/>
    </location>
</feature>
<evidence type="ECO:0000256" key="1">
    <source>
        <dbReference type="SAM" id="Coils"/>
    </source>
</evidence>
<dbReference type="InterPro" id="IPR005162">
    <property type="entry name" value="Retrotrans_gag_dom"/>
</dbReference>
<proteinExistence type="predicted"/>
<dbReference type="PANTHER" id="PTHR33223:SF10">
    <property type="entry name" value="AMINOTRANSFERASE-LIKE PLANT MOBILE DOMAIN-CONTAINING PROTEIN"/>
    <property type="match status" value="1"/>
</dbReference>
<comment type="caution">
    <text evidence="4">The sequence shown here is derived from an EMBL/GenBank/DDBJ whole genome shotgun (WGS) entry which is preliminary data.</text>
</comment>
<dbReference type="EMBL" id="WHWC01000005">
    <property type="protein sequence ID" value="KAG8382474.1"/>
    <property type="molecule type" value="Genomic_DNA"/>
</dbReference>
<feature type="compositionally biased region" description="Polar residues" evidence="2">
    <location>
        <begin position="26"/>
        <end position="42"/>
    </location>
</feature>
<keyword evidence="1" id="KW-0175">Coiled coil</keyword>
<feature type="domain" description="Retrotransposon gag" evidence="3">
    <location>
        <begin position="213"/>
        <end position="303"/>
    </location>
</feature>
<reference evidence="4" key="1">
    <citation type="submission" date="2019-10" db="EMBL/GenBank/DDBJ databases">
        <authorList>
            <person name="Zhang R."/>
            <person name="Pan Y."/>
            <person name="Wang J."/>
            <person name="Ma R."/>
            <person name="Yu S."/>
        </authorList>
    </citation>
    <scope>NUCLEOTIDE SEQUENCE</scope>
    <source>
        <strain evidence="4">LA-IB0</strain>
        <tissue evidence="4">Leaf</tissue>
    </source>
</reference>
<organism evidence="4 5">
    <name type="scientific">Buddleja alternifolia</name>
    <dbReference type="NCBI Taxonomy" id="168488"/>
    <lineage>
        <taxon>Eukaryota</taxon>
        <taxon>Viridiplantae</taxon>
        <taxon>Streptophyta</taxon>
        <taxon>Embryophyta</taxon>
        <taxon>Tracheophyta</taxon>
        <taxon>Spermatophyta</taxon>
        <taxon>Magnoliopsida</taxon>
        <taxon>eudicotyledons</taxon>
        <taxon>Gunneridae</taxon>
        <taxon>Pentapetalae</taxon>
        <taxon>asterids</taxon>
        <taxon>lamiids</taxon>
        <taxon>Lamiales</taxon>
        <taxon>Scrophulariaceae</taxon>
        <taxon>Buddlejeae</taxon>
        <taxon>Buddleja</taxon>
    </lineage>
</organism>
<feature type="compositionally biased region" description="Basic and acidic residues" evidence="2">
    <location>
        <begin position="109"/>
        <end position="123"/>
    </location>
</feature>
<gene>
    <name evidence="4" type="ORF">BUALT_Bualt05G0081000</name>
</gene>
<dbReference type="PANTHER" id="PTHR33223">
    <property type="entry name" value="CCHC-TYPE DOMAIN-CONTAINING PROTEIN"/>
    <property type="match status" value="1"/>
</dbReference>
<feature type="compositionally biased region" description="Basic and acidic residues" evidence="2">
    <location>
        <begin position="80"/>
        <end position="94"/>
    </location>
</feature>
<evidence type="ECO:0000259" key="3">
    <source>
        <dbReference type="Pfam" id="PF03732"/>
    </source>
</evidence>
<feature type="region of interest" description="Disordered" evidence="2">
    <location>
        <begin position="80"/>
        <end position="123"/>
    </location>
</feature>
<evidence type="ECO:0000313" key="4">
    <source>
        <dbReference type="EMBL" id="KAG8382474.1"/>
    </source>
</evidence>
<keyword evidence="5" id="KW-1185">Reference proteome</keyword>
<accession>A0AAV6XQD0</accession>
<sequence length="587" mass="67647">MPPRRRNTEATANGEPRRDERAEGSRINTRVSNRETNPNNEQGPRANDEDVNQGVDAQRFAKVEDELRELKSLIKGLVDKGESLGNAPHREGEFSRAQGSRAFNEEEAEVRSKKDPGLPEAKEWETRNILRQKLEEIDQKVGVMWKEAKNPSANLFSIGESPFIDRIMKEDIPTNFKVPGESYDGTSDPRDHLESFQALMVFHGVTDAIKCRAFSATLRKSARMWFSSLPGASIGSFKQLAQEFLSHFASSKQYKKASTHLMGVRQNNNESLRDFIQRFNKEALEVQDLDKSVALAALMNGVRKSSRFAFSLAKRPPLDLADLFNRAEKYINAEEMSKAGIEAEHKEYVKWPGKMRTPANKRNRNRYCRYHRDHGHETEDCELLKKEIEDLIKRGHLSRFIDRDRQNLQPEQRHPREQSPDLQNPRGRNDLPPAGVIAVIAGGSSGGEPVDNLHYVQLLEGNDDKMVKIGLRIENFNIEENMEGLRANLDFIDEQREKAKVRMAAYQQRVAKYYNNRVRSRYFRPGELVLRKAQFNHHERSNKLSPNWDGPYRVREVVKEGTYKLEDLGGKHIPRSWNAEHLRKYYQ</sequence>
<feature type="compositionally biased region" description="Basic and acidic residues" evidence="2">
    <location>
        <begin position="402"/>
        <end position="419"/>
    </location>
</feature>
<evidence type="ECO:0000256" key="2">
    <source>
        <dbReference type="SAM" id="MobiDB-lite"/>
    </source>
</evidence>
<feature type="coiled-coil region" evidence="1">
    <location>
        <begin position="475"/>
        <end position="516"/>
    </location>
</feature>
<protein>
    <recommendedName>
        <fullName evidence="3">Retrotransposon gag domain-containing protein</fullName>
    </recommendedName>
</protein>
<dbReference type="AlphaFoldDB" id="A0AAV6XQD0"/>
<dbReference type="Proteomes" id="UP000826271">
    <property type="component" value="Unassembled WGS sequence"/>
</dbReference>